<dbReference type="GO" id="GO:0005737">
    <property type="term" value="C:cytoplasm"/>
    <property type="evidence" value="ECO:0007669"/>
    <property type="project" value="TreeGrafter"/>
</dbReference>
<dbReference type="Gene3D" id="1.20.1270.60">
    <property type="entry name" value="Arfaptin homology (AH) domain/BAR domain"/>
    <property type="match status" value="1"/>
</dbReference>
<feature type="domain" description="F-BAR" evidence="6">
    <location>
        <begin position="110"/>
        <end position="405"/>
    </location>
</feature>
<evidence type="ECO:0000259" key="6">
    <source>
        <dbReference type="PROSITE" id="PS51741"/>
    </source>
</evidence>
<dbReference type="GO" id="GO:0007165">
    <property type="term" value="P:signal transduction"/>
    <property type="evidence" value="ECO:0007669"/>
    <property type="project" value="InterPro"/>
</dbReference>
<feature type="compositionally biased region" description="Low complexity" evidence="4">
    <location>
        <begin position="8"/>
        <end position="19"/>
    </location>
</feature>
<dbReference type="InterPro" id="IPR050729">
    <property type="entry name" value="Rho-GAP"/>
</dbReference>
<dbReference type="Pfam" id="PF00611">
    <property type="entry name" value="FCH"/>
    <property type="match status" value="1"/>
</dbReference>
<sequence>MGLPASLTHTPTETTPVRTHSQEVVSPNLPAIPVLDRVSAQSRASPAPSPTHTTSFHQSQPSADSTSYVQTSRSSRLGHERYPSQGIANGSSTITSSWPPQDEEPEIVPTGFDEGVLRALCELDCGVPLLLDRIKQGTVSCREVATFFKKRAALEEDYGRNLQKLSRLTGEQYSLSEGKAGTFVNSWHSAMRIHEILAENRIRFAMRLNEMSDELLNLAKEVEKNRKQSKELSNRYERTLQDAEVATDKAKARFDSNAEELERLLVMKEGETMKEAGITPRTGDRGGQSGKRVLGKAINKGGMLLKGKNPASLMRQEEDVRNRLTTSSDTYRKALLEAQHIRQEYFNFQLPRILRSLKECSDEVDLGTQYHLSRYAHLYENTLLTDGQVLAPVPHPDSTIDGAGIKDIMENIDSRGDFKVYMQNYAIANSTPRGPRREGPPEEQYISFTPTHATKPSSDKLTMSPEKISATTFGVDLGEQMTRDNVEVPRILERCAGAIEMHGLQSVGIYRLSGTTSRVNRLKASFDRGKYVETSLLDEEASTDVNIVSGALKLWLRELPEPLFTHSLYPGFIEAAKIDNDRLRHIRLHERVNDLPDANYATLKFLMGHLHKVQQHSDVNQMRISNLSIVFGPTLLGPPLGGMPGVESGAAITDHQWQSRAVETILEHYLDIFVEDGEEVQ</sequence>
<feature type="domain" description="Rho-GAP" evidence="5">
    <location>
        <begin position="475"/>
        <end position="673"/>
    </location>
</feature>
<keyword evidence="1" id="KW-0343">GTPase activation</keyword>
<dbReference type="PROSITE" id="PS51741">
    <property type="entry name" value="F_BAR"/>
    <property type="match status" value="1"/>
</dbReference>
<feature type="coiled-coil region" evidence="3">
    <location>
        <begin position="205"/>
        <end position="253"/>
    </location>
</feature>
<dbReference type="InterPro" id="IPR008936">
    <property type="entry name" value="Rho_GTPase_activation_prot"/>
</dbReference>
<evidence type="ECO:0000313" key="7">
    <source>
        <dbReference type="EMBL" id="EJU03697.1"/>
    </source>
</evidence>
<evidence type="ECO:0000313" key="8">
    <source>
        <dbReference type="Proteomes" id="UP000030653"/>
    </source>
</evidence>
<dbReference type="SMART" id="SM00055">
    <property type="entry name" value="FCH"/>
    <property type="match status" value="1"/>
</dbReference>
<dbReference type="SUPFAM" id="SSF103657">
    <property type="entry name" value="BAR/IMD domain-like"/>
    <property type="match status" value="1"/>
</dbReference>
<evidence type="ECO:0000256" key="4">
    <source>
        <dbReference type="SAM" id="MobiDB-lite"/>
    </source>
</evidence>
<proteinExistence type="predicted"/>
<dbReference type="AlphaFoldDB" id="M5GC74"/>
<dbReference type="InterPro" id="IPR027267">
    <property type="entry name" value="AH/BAR_dom_sf"/>
</dbReference>
<dbReference type="RefSeq" id="XP_040630591.1">
    <property type="nucleotide sequence ID" value="XM_040774944.1"/>
</dbReference>
<feature type="compositionally biased region" description="Polar residues" evidence="4">
    <location>
        <begin position="446"/>
        <end position="461"/>
    </location>
</feature>
<dbReference type="SUPFAM" id="SSF48350">
    <property type="entry name" value="GTPase activation domain, GAP"/>
    <property type="match status" value="1"/>
</dbReference>
<dbReference type="InterPro" id="IPR000198">
    <property type="entry name" value="RhoGAP_dom"/>
</dbReference>
<dbReference type="OMA" id="DSGWQAR"/>
<accession>M5GC74</accession>
<protein>
    <submittedName>
        <fullName evidence="7">RhoGAP-domain-containing protein</fullName>
    </submittedName>
</protein>
<evidence type="ECO:0000259" key="5">
    <source>
        <dbReference type="PROSITE" id="PS50238"/>
    </source>
</evidence>
<dbReference type="OrthoDB" id="79452at2759"/>
<dbReference type="InterPro" id="IPR001060">
    <property type="entry name" value="FCH_dom"/>
</dbReference>
<dbReference type="EMBL" id="JH795859">
    <property type="protein sequence ID" value="EJU03697.1"/>
    <property type="molecule type" value="Genomic_DNA"/>
</dbReference>
<gene>
    <name evidence="7" type="ORF">DACRYDRAFT_49844</name>
</gene>
<evidence type="ECO:0000256" key="1">
    <source>
        <dbReference type="ARBA" id="ARBA00022468"/>
    </source>
</evidence>
<keyword evidence="2 3" id="KW-0175">Coiled coil</keyword>
<dbReference type="Pfam" id="PF00620">
    <property type="entry name" value="RhoGAP"/>
    <property type="match status" value="1"/>
</dbReference>
<feature type="compositionally biased region" description="Polar residues" evidence="4">
    <location>
        <begin position="51"/>
        <end position="75"/>
    </location>
</feature>
<organism evidence="7 8">
    <name type="scientific">Dacryopinax primogenitus (strain DJM 731)</name>
    <name type="common">Brown rot fungus</name>
    <dbReference type="NCBI Taxonomy" id="1858805"/>
    <lineage>
        <taxon>Eukaryota</taxon>
        <taxon>Fungi</taxon>
        <taxon>Dikarya</taxon>
        <taxon>Basidiomycota</taxon>
        <taxon>Agaricomycotina</taxon>
        <taxon>Dacrymycetes</taxon>
        <taxon>Dacrymycetales</taxon>
        <taxon>Dacrymycetaceae</taxon>
        <taxon>Dacryopinax</taxon>
    </lineage>
</organism>
<feature type="compositionally biased region" description="Polar residues" evidence="4">
    <location>
        <begin position="86"/>
        <end position="99"/>
    </location>
</feature>
<dbReference type="InterPro" id="IPR031160">
    <property type="entry name" value="F_BAR_dom"/>
</dbReference>
<name>M5GC74_DACPD</name>
<dbReference type="STRING" id="1858805.M5GC74"/>
<feature type="region of interest" description="Disordered" evidence="4">
    <location>
        <begin position="429"/>
        <end position="463"/>
    </location>
</feature>
<dbReference type="Proteomes" id="UP000030653">
    <property type="component" value="Unassembled WGS sequence"/>
</dbReference>
<feature type="region of interest" description="Disordered" evidence="4">
    <location>
        <begin position="1"/>
        <end position="108"/>
    </location>
</feature>
<reference evidence="7 8" key="1">
    <citation type="journal article" date="2012" name="Science">
        <title>The Paleozoic origin of enzymatic lignin decomposition reconstructed from 31 fungal genomes.</title>
        <authorList>
            <person name="Floudas D."/>
            <person name="Binder M."/>
            <person name="Riley R."/>
            <person name="Barry K."/>
            <person name="Blanchette R.A."/>
            <person name="Henrissat B."/>
            <person name="Martinez A.T."/>
            <person name="Otillar R."/>
            <person name="Spatafora J.W."/>
            <person name="Yadav J.S."/>
            <person name="Aerts A."/>
            <person name="Benoit I."/>
            <person name="Boyd A."/>
            <person name="Carlson A."/>
            <person name="Copeland A."/>
            <person name="Coutinho P.M."/>
            <person name="de Vries R.P."/>
            <person name="Ferreira P."/>
            <person name="Findley K."/>
            <person name="Foster B."/>
            <person name="Gaskell J."/>
            <person name="Glotzer D."/>
            <person name="Gorecki P."/>
            <person name="Heitman J."/>
            <person name="Hesse C."/>
            <person name="Hori C."/>
            <person name="Igarashi K."/>
            <person name="Jurgens J.A."/>
            <person name="Kallen N."/>
            <person name="Kersten P."/>
            <person name="Kohler A."/>
            <person name="Kuees U."/>
            <person name="Kumar T.K.A."/>
            <person name="Kuo A."/>
            <person name="LaButti K."/>
            <person name="Larrondo L.F."/>
            <person name="Lindquist E."/>
            <person name="Ling A."/>
            <person name="Lombard V."/>
            <person name="Lucas S."/>
            <person name="Lundell T."/>
            <person name="Martin R."/>
            <person name="McLaughlin D.J."/>
            <person name="Morgenstern I."/>
            <person name="Morin E."/>
            <person name="Murat C."/>
            <person name="Nagy L.G."/>
            <person name="Nolan M."/>
            <person name="Ohm R.A."/>
            <person name="Patyshakuliyeva A."/>
            <person name="Rokas A."/>
            <person name="Ruiz-Duenas F.J."/>
            <person name="Sabat G."/>
            <person name="Salamov A."/>
            <person name="Samejima M."/>
            <person name="Schmutz J."/>
            <person name="Slot J.C."/>
            <person name="St John F."/>
            <person name="Stenlid J."/>
            <person name="Sun H."/>
            <person name="Sun S."/>
            <person name="Syed K."/>
            <person name="Tsang A."/>
            <person name="Wiebenga A."/>
            <person name="Young D."/>
            <person name="Pisabarro A."/>
            <person name="Eastwood D.C."/>
            <person name="Martin F."/>
            <person name="Cullen D."/>
            <person name="Grigoriev I.V."/>
            <person name="Hibbett D.S."/>
        </authorList>
    </citation>
    <scope>NUCLEOTIDE SEQUENCE [LARGE SCALE GENOMIC DNA]</scope>
    <source>
        <strain evidence="7 8">DJM-731 SS1</strain>
    </source>
</reference>
<dbReference type="Gene3D" id="1.10.555.10">
    <property type="entry name" value="Rho GTPase activation protein"/>
    <property type="match status" value="1"/>
</dbReference>
<dbReference type="GeneID" id="63690006"/>
<dbReference type="PANTHER" id="PTHR23176">
    <property type="entry name" value="RHO/RAC/CDC GTPASE-ACTIVATING PROTEIN"/>
    <property type="match status" value="1"/>
</dbReference>
<evidence type="ECO:0000256" key="2">
    <source>
        <dbReference type="PROSITE-ProRule" id="PRU01077"/>
    </source>
</evidence>
<dbReference type="SMART" id="SM00324">
    <property type="entry name" value="RhoGAP"/>
    <property type="match status" value="1"/>
</dbReference>
<dbReference type="PANTHER" id="PTHR23176:SF134">
    <property type="entry name" value="RHO-TYPE GTPASE-ACTIVATING PROTEIN"/>
    <property type="match status" value="1"/>
</dbReference>
<evidence type="ECO:0000256" key="3">
    <source>
        <dbReference type="SAM" id="Coils"/>
    </source>
</evidence>
<keyword evidence="8" id="KW-1185">Reference proteome</keyword>
<dbReference type="HOGENOM" id="CLU_010730_1_0_1"/>
<dbReference type="PROSITE" id="PS50238">
    <property type="entry name" value="RHOGAP"/>
    <property type="match status" value="1"/>
</dbReference>
<dbReference type="GO" id="GO:0005096">
    <property type="term" value="F:GTPase activator activity"/>
    <property type="evidence" value="ECO:0007669"/>
    <property type="project" value="UniProtKB-KW"/>
</dbReference>